<keyword evidence="2" id="KW-1185">Reference proteome</keyword>
<dbReference type="EMBL" id="JBHMCG010000151">
    <property type="protein sequence ID" value="MFB9577698.1"/>
    <property type="molecule type" value="Genomic_DNA"/>
</dbReference>
<evidence type="ECO:0000313" key="2">
    <source>
        <dbReference type="Proteomes" id="UP001589710"/>
    </source>
</evidence>
<reference evidence="1 2" key="1">
    <citation type="submission" date="2024-09" db="EMBL/GenBank/DDBJ databases">
        <authorList>
            <person name="Sun Q."/>
            <person name="Mori K."/>
        </authorList>
    </citation>
    <scope>NUCLEOTIDE SEQUENCE [LARGE SCALE GENOMIC DNA]</scope>
    <source>
        <strain evidence="1 2">JCM 3331</strain>
    </source>
</reference>
<evidence type="ECO:0000313" key="1">
    <source>
        <dbReference type="EMBL" id="MFB9577698.1"/>
    </source>
</evidence>
<name>A0ABV5RIS0_9ACTN</name>
<accession>A0ABV5RIS0</accession>
<gene>
    <name evidence="1" type="ORF">ACFFTL_36830</name>
</gene>
<protein>
    <recommendedName>
        <fullName evidence="3">Lipoprotein</fullName>
    </recommendedName>
</protein>
<comment type="caution">
    <text evidence="1">The sequence shown here is derived from an EMBL/GenBank/DDBJ whole genome shotgun (WGS) entry which is preliminary data.</text>
</comment>
<dbReference type="Proteomes" id="UP001589710">
    <property type="component" value="Unassembled WGS sequence"/>
</dbReference>
<proteinExistence type="predicted"/>
<sequence length="167" mass="17519">MVLTACSGEERVSGAEAKGKGRATVAADRAMVTRDAVWDDIRAAVAAGDFEPPRFIAADRLLRPCEVGAVVRADTKPDPEAVAKVVAGLKDRGWQQERQGSFGANDGWGLEKSKWALNFVAGTVSESAVSFGGPVTEQQGRKPFKGLVFRGRLLGGEDACSAATASP</sequence>
<organism evidence="1 2">
    <name type="scientific">Streptomyces yanii</name>
    <dbReference type="NCBI Taxonomy" id="78510"/>
    <lineage>
        <taxon>Bacteria</taxon>
        <taxon>Bacillati</taxon>
        <taxon>Actinomycetota</taxon>
        <taxon>Actinomycetes</taxon>
        <taxon>Kitasatosporales</taxon>
        <taxon>Streptomycetaceae</taxon>
        <taxon>Streptomyces</taxon>
    </lineage>
</organism>
<evidence type="ECO:0008006" key="3">
    <source>
        <dbReference type="Google" id="ProtNLM"/>
    </source>
</evidence>